<feature type="region of interest" description="Disordered" evidence="2">
    <location>
        <begin position="1"/>
        <end position="49"/>
    </location>
</feature>
<name>A0A6C0HN48_9ZZZZ</name>
<organism evidence="3">
    <name type="scientific">viral metagenome</name>
    <dbReference type="NCBI Taxonomy" id="1070528"/>
    <lineage>
        <taxon>unclassified sequences</taxon>
        <taxon>metagenomes</taxon>
        <taxon>organismal metagenomes</taxon>
    </lineage>
</organism>
<evidence type="ECO:0000256" key="2">
    <source>
        <dbReference type="SAM" id="MobiDB-lite"/>
    </source>
</evidence>
<sequence length="127" mass="14736">MSGNRSLASAKNRRSVPERTNETSSKNDVSEPRVSKKDAKPKKLTKDERDEIIEQFQLGPVTLFTIARQQEMRIQNIEDQIEMYNRAVFQDLNDRLEAITLEFQKLKTNKVDYTNTNKIEEANEDSS</sequence>
<protein>
    <submittedName>
        <fullName evidence="3">Uncharacterized protein</fullName>
    </submittedName>
</protein>
<evidence type="ECO:0000313" key="3">
    <source>
        <dbReference type="EMBL" id="QHT82128.1"/>
    </source>
</evidence>
<feature type="coiled-coil region" evidence="1">
    <location>
        <begin position="67"/>
        <end position="109"/>
    </location>
</feature>
<accession>A0A6C0HN48</accession>
<dbReference type="EMBL" id="MN739997">
    <property type="protein sequence ID" value="QHT82128.1"/>
    <property type="molecule type" value="Genomic_DNA"/>
</dbReference>
<feature type="compositionally biased region" description="Basic and acidic residues" evidence="2">
    <location>
        <begin position="28"/>
        <end position="38"/>
    </location>
</feature>
<reference evidence="3" key="1">
    <citation type="journal article" date="2020" name="Nature">
        <title>Giant virus diversity and host interactions through global metagenomics.</title>
        <authorList>
            <person name="Schulz F."/>
            <person name="Roux S."/>
            <person name="Paez-Espino D."/>
            <person name="Jungbluth S."/>
            <person name="Walsh D.A."/>
            <person name="Denef V.J."/>
            <person name="McMahon K.D."/>
            <person name="Konstantinidis K.T."/>
            <person name="Eloe-Fadrosh E.A."/>
            <person name="Kyrpides N.C."/>
            <person name="Woyke T."/>
        </authorList>
    </citation>
    <scope>NUCLEOTIDE SEQUENCE</scope>
    <source>
        <strain evidence="3">GVMAG-M-3300023184-161</strain>
    </source>
</reference>
<dbReference type="AlphaFoldDB" id="A0A6C0HN48"/>
<evidence type="ECO:0000256" key="1">
    <source>
        <dbReference type="SAM" id="Coils"/>
    </source>
</evidence>
<proteinExistence type="predicted"/>
<keyword evidence="1" id="KW-0175">Coiled coil</keyword>